<accession>A0A059J0J7</accession>
<comment type="caution">
    <text evidence="3">The sequence shown here is derived from an EMBL/GenBank/DDBJ whole genome shotgun (WGS) entry which is preliminary data.</text>
</comment>
<dbReference type="EMBL" id="AOKY01000498">
    <property type="protein sequence ID" value="KDB21380.1"/>
    <property type="molecule type" value="Genomic_DNA"/>
</dbReference>
<dbReference type="AlphaFoldDB" id="A0A059J0J7"/>
<sequence>MATTNLDRELREPLRRELIGRIVSALRENGVQFSRLPALFWALLWFSDIEILEVIVHKFSNDVLGAAAQYTSPFRDSDVIACFTSINSGSSTVSSRLTTGTASPAWNPAHKKRKLDSEETESKSPKTSRSKRASQDCRKRDKMCIITKATEPCEVAHIIPYSFCSKSKFSRASFWNALKCFWKEDEINQFRQLVDQISEKSIENTVLLAPHAHSYWDRQLFVLEPVQLSDDHKMLQLKFHWLQPSMTPFMTQPSTESESNLSEPPTMPGNLFSGGRPSADSETPNVRLYDCQTDARIPSGHVITLHTEDPVNCPLPNIELFRLQWLMHRVSSLAAAGADYFLDDDSDTPDEYDENGERIPLEVEFDSADESISPEEFADALRAKLEVARHDPPRGLTTV</sequence>
<evidence type="ECO:0000313" key="3">
    <source>
        <dbReference type="EMBL" id="KDB21380.1"/>
    </source>
</evidence>
<evidence type="ECO:0000256" key="1">
    <source>
        <dbReference type="SAM" id="MobiDB-lite"/>
    </source>
</evidence>
<dbReference type="Pfam" id="PF13391">
    <property type="entry name" value="HNH_2"/>
    <property type="match status" value="1"/>
</dbReference>
<gene>
    <name evidence="3" type="ORF">H109_06678</name>
</gene>
<organism evidence="3 4">
    <name type="scientific">Trichophyton interdigitale (strain MR816)</name>
    <dbReference type="NCBI Taxonomy" id="1215338"/>
    <lineage>
        <taxon>Eukaryota</taxon>
        <taxon>Fungi</taxon>
        <taxon>Dikarya</taxon>
        <taxon>Ascomycota</taxon>
        <taxon>Pezizomycotina</taxon>
        <taxon>Eurotiomycetes</taxon>
        <taxon>Eurotiomycetidae</taxon>
        <taxon>Onygenales</taxon>
        <taxon>Arthrodermataceae</taxon>
        <taxon>Trichophyton</taxon>
    </lineage>
</organism>
<feature type="region of interest" description="Disordered" evidence="1">
    <location>
        <begin position="252"/>
        <end position="284"/>
    </location>
</feature>
<dbReference type="HOGENOM" id="CLU_039755_3_0_1"/>
<feature type="domain" description="HNH nuclease" evidence="2">
    <location>
        <begin position="144"/>
        <end position="223"/>
    </location>
</feature>
<evidence type="ECO:0000313" key="4">
    <source>
        <dbReference type="Proteomes" id="UP000024533"/>
    </source>
</evidence>
<dbReference type="OMA" id="HDPERIN"/>
<reference evidence="3 4" key="1">
    <citation type="submission" date="2014-02" db="EMBL/GenBank/DDBJ databases">
        <title>The Genome Sequence of Trichophyton interdigitale MR816.</title>
        <authorList>
            <consortium name="The Broad Institute Genomics Platform"/>
            <person name="Cuomo C.A."/>
            <person name="White T.C."/>
            <person name="Graser Y."/>
            <person name="Martinez-Rossi N."/>
            <person name="Heitman J."/>
            <person name="Young S.K."/>
            <person name="Zeng Q."/>
            <person name="Gargeya S."/>
            <person name="Abouelleil A."/>
            <person name="Alvarado L."/>
            <person name="Chapman S.B."/>
            <person name="Gainer-Dewar J."/>
            <person name="Goldberg J."/>
            <person name="Griggs A."/>
            <person name="Gujja S."/>
            <person name="Hansen M."/>
            <person name="Howarth C."/>
            <person name="Imamovic A."/>
            <person name="Larimer J."/>
            <person name="Martinez D."/>
            <person name="Murphy C."/>
            <person name="Pearson M.D."/>
            <person name="Persinoti G."/>
            <person name="Poon T."/>
            <person name="Priest M."/>
            <person name="Roberts A.D."/>
            <person name="Saif S."/>
            <person name="Shea T.D."/>
            <person name="Sykes S.N."/>
            <person name="Wortman J."/>
            <person name="Nusbaum C."/>
            <person name="Birren B."/>
        </authorList>
    </citation>
    <scope>NUCLEOTIDE SEQUENCE [LARGE SCALE GENOMIC DNA]</scope>
    <source>
        <strain evidence="3 4">MR816</strain>
    </source>
</reference>
<proteinExistence type="predicted"/>
<dbReference type="OrthoDB" id="4172088at2759"/>
<dbReference type="InterPro" id="IPR003615">
    <property type="entry name" value="HNH_nuc"/>
</dbReference>
<feature type="compositionally biased region" description="Polar residues" evidence="1">
    <location>
        <begin position="252"/>
        <end position="263"/>
    </location>
</feature>
<feature type="compositionally biased region" description="Basic and acidic residues" evidence="1">
    <location>
        <begin position="115"/>
        <end position="124"/>
    </location>
</feature>
<keyword evidence="4" id="KW-1185">Reference proteome</keyword>
<protein>
    <recommendedName>
        <fullName evidence="2">HNH nuclease domain-containing protein</fullName>
    </recommendedName>
</protein>
<name>A0A059J0J7_TRIIM</name>
<evidence type="ECO:0000259" key="2">
    <source>
        <dbReference type="Pfam" id="PF13391"/>
    </source>
</evidence>
<dbReference type="Proteomes" id="UP000024533">
    <property type="component" value="Unassembled WGS sequence"/>
</dbReference>
<feature type="region of interest" description="Disordered" evidence="1">
    <location>
        <begin position="90"/>
        <end position="135"/>
    </location>
</feature>